<reference evidence="3" key="1">
    <citation type="submission" date="2021-03" db="EMBL/GenBank/DDBJ databases">
        <title>Revisited historic fungal species revealed as producer of novel bioactive compounds through whole genome sequencing and comparative genomics.</title>
        <authorList>
            <person name="Vignolle G.A."/>
            <person name="Hochenegger N."/>
            <person name="Mach R.L."/>
            <person name="Mach-Aigner A.R."/>
            <person name="Javad Rahimi M."/>
            <person name="Salim K.A."/>
            <person name="Chan C.M."/>
            <person name="Lim L.B.L."/>
            <person name="Cai F."/>
            <person name="Druzhinina I.S."/>
            <person name="U'Ren J.M."/>
            <person name="Derntl C."/>
        </authorList>
    </citation>
    <scope>NUCLEOTIDE SEQUENCE</scope>
    <source>
        <strain evidence="3">TUCIM 5799</strain>
    </source>
</reference>
<dbReference type="EC" id="2.7.11.1" evidence="1"/>
<protein>
    <recommendedName>
        <fullName evidence="1">non-specific serine/threonine protein kinase</fullName>
        <ecNumber evidence="1">2.7.11.1</ecNumber>
    </recommendedName>
</protein>
<accession>A0A9P9WW11</accession>
<dbReference type="InterPro" id="IPR050235">
    <property type="entry name" value="CK1_Ser-Thr_kinase"/>
</dbReference>
<name>A0A9P9WW11_9PEZI</name>
<comment type="caution">
    <text evidence="3">The sequence shown here is derived from an EMBL/GenBank/DDBJ whole genome shotgun (WGS) entry which is preliminary data.</text>
</comment>
<dbReference type="SMART" id="SM00220">
    <property type="entry name" value="S_TKc"/>
    <property type="match status" value="1"/>
</dbReference>
<dbReference type="Proteomes" id="UP000829685">
    <property type="component" value="Unassembled WGS sequence"/>
</dbReference>
<dbReference type="SUPFAM" id="SSF56112">
    <property type="entry name" value="Protein kinase-like (PK-like)"/>
    <property type="match status" value="1"/>
</dbReference>
<keyword evidence="4" id="KW-1185">Reference proteome</keyword>
<dbReference type="InterPro" id="IPR000719">
    <property type="entry name" value="Prot_kinase_dom"/>
</dbReference>
<gene>
    <name evidence="3" type="ORF">JX265_001863</name>
</gene>
<sequence length="305" mass="35226">MKPILIGDKYRVDRKIAEGGAGLLYAGTDVTCDKDVAIKLMENRNGPTALRQEAVIYQQLEEAPGFPDFYWSGSDGSYEFLVFELLGPSLADLFAYCEYKFSLKTILLIADQAIARIERIHRHFLHRDIKPENFLLGTGKQGNTIYAVDFGLATKVYSEEEYRGYEGLAFEGTYRYASINCHRGLEPSWRDDLESLGYVLLYFARGSLPWEESKVTTMNKNSIFKDMKASLSGAELCEGFLPQEFALMIDCARSLKIGEKPDYRYFRRLFRDRFLAEGFHYDNVFDWTERRFHEIRGELNQKEFA</sequence>
<evidence type="ECO:0000256" key="1">
    <source>
        <dbReference type="ARBA" id="ARBA00012513"/>
    </source>
</evidence>
<dbReference type="PROSITE" id="PS50011">
    <property type="entry name" value="PROTEIN_KINASE_DOM"/>
    <property type="match status" value="1"/>
</dbReference>
<dbReference type="Gene3D" id="1.10.510.10">
    <property type="entry name" value="Transferase(Phosphotransferase) domain 1"/>
    <property type="match status" value="1"/>
</dbReference>
<organism evidence="3 4">
    <name type="scientific">Neoarthrinium moseri</name>
    <dbReference type="NCBI Taxonomy" id="1658444"/>
    <lineage>
        <taxon>Eukaryota</taxon>
        <taxon>Fungi</taxon>
        <taxon>Dikarya</taxon>
        <taxon>Ascomycota</taxon>
        <taxon>Pezizomycotina</taxon>
        <taxon>Sordariomycetes</taxon>
        <taxon>Xylariomycetidae</taxon>
        <taxon>Amphisphaeriales</taxon>
        <taxon>Apiosporaceae</taxon>
        <taxon>Neoarthrinium</taxon>
    </lineage>
</organism>
<evidence type="ECO:0000259" key="2">
    <source>
        <dbReference type="PROSITE" id="PS50011"/>
    </source>
</evidence>
<dbReference type="EMBL" id="JAFIMR010000003">
    <property type="protein sequence ID" value="KAI1880242.1"/>
    <property type="molecule type" value="Genomic_DNA"/>
</dbReference>
<dbReference type="Pfam" id="PF00069">
    <property type="entry name" value="Pkinase"/>
    <property type="match status" value="1"/>
</dbReference>
<dbReference type="PANTHER" id="PTHR11909">
    <property type="entry name" value="CASEIN KINASE-RELATED"/>
    <property type="match status" value="1"/>
</dbReference>
<dbReference type="PROSITE" id="PS00108">
    <property type="entry name" value="PROTEIN_KINASE_ST"/>
    <property type="match status" value="1"/>
</dbReference>
<dbReference type="GO" id="GO:0004674">
    <property type="term" value="F:protein serine/threonine kinase activity"/>
    <property type="evidence" value="ECO:0007669"/>
    <property type="project" value="UniProtKB-EC"/>
</dbReference>
<dbReference type="InterPro" id="IPR008271">
    <property type="entry name" value="Ser/Thr_kinase_AS"/>
</dbReference>
<evidence type="ECO:0000313" key="4">
    <source>
        <dbReference type="Proteomes" id="UP000829685"/>
    </source>
</evidence>
<proteinExistence type="predicted"/>
<dbReference type="GO" id="GO:0005524">
    <property type="term" value="F:ATP binding"/>
    <property type="evidence" value="ECO:0007669"/>
    <property type="project" value="InterPro"/>
</dbReference>
<dbReference type="InterPro" id="IPR011009">
    <property type="entry name" value="Kinase-like_dom_sf"/>
</dbReference>
<evidence type="ECO:0000313" key="3">
    <source>
        <dbReference type="EMBL" id="KAI1880242.1"/>
    </source>
</evidence>
<feature type="domain" description="Protein kinase" evidence="2">
    <location>
        <begin position="10"/>
        <end position="275"/>
    </location>
</feature>
<dbReference type="AlphaFoldDB" id="A0A9P9WW11"/>
<dbReference type="CDD" id="cd14016">
    <property type="entry name" value="STKc_CK1"/>
    <property type="match status" value="1"/>
</dbReference>